<gene>
    <name evidence="2" type="ORF">IAC51_08680</name>
</gene>
<reference evidence="2" key="1">
    <citation type="submission" date="2020-10" db="EMBL/GenBank/DDBJ databases">
        <authorList>
            <person name="Gilroy R."/>
        </authorList>
    </citation>
    <scope>NUCLEOTIDE SEQUENCE</scope>
    <source>
        <strain evidence="2">3924</strain>
    </source>
</reference>
<protein>
    <recommendedName>
        <fullName evidence="4">Lipocalin-like domain-containing protein</fullName>
    </recommendedName>
</protein>
<dbReference type="AlphaFoldDB" id="A0A940DLK7"/>
<dbReference type="PROSITE" id="PS51257">
    <property type="entry name" value="PROKAR_LIPOPROTEIN"/>
    <property type="match status" value="1"/>
</dbReference>
<feature type="signal peptide" evidence="1">
    <location>
        <begin position="1"/>
        <end position="18"/>
    </location>
</feature>
<organism evidence="2 3">
    <name type="scientific">Candidatus Aphodosoma intestinipullorum</name>
    <dbReference type="NCBI Taxonomy" id="2840674"/>
    <lineage>
        <taxon>Bacteria</taxon>
        <taxon>Pseudomonadati</taxon>
        <taxon>Bacteroidota</taxon>
        <taxon>Bacteroidia</taxon>
        <taxon>Bacteroidales</taxon>
        <taxon>Candidatus Aphodosoma</taxon>
    </lineage>
</organism>
<keyword evidence="1" id="KW-0732">Signal</keyword>
<sequence length="171" mass="18885">MKKTILLILALPMMVLCGCESNLPVSQTDIIGTWVCIDEAYTQSDGRLTLTFDEHTLTSLNTTKCDLIIGDDYDTIGYRACESIFRGEVTTSPEGEIISGGESHKCYKLEDGVFYEWGSLQSGECDCSEMPEGTRPMYQVSSYDGEVLTLELADGGIYIGAPPMTYRFVKL</sequence>
<name>A0A940DLK7_9BACT</name>
<proteinExistence type="predicted"/>
<comment type="caution">
    <text evidence="2">The sequence shown here is derived from an EMBL/GenBank/DDBJ whole genome shotgun (WGS) entry which is preliminary data.</text>
</comment>
<evidence type="ECO:0000313" key="2">
    <source>
        <dbReference type="EMBL" id="MBO8440706.1"/>
    </source>
</evidence>
<dbReference type="EMBL" id="JADIMV010000146">
    <property type="protein sequence ID" value="MBO8440706.1"/>
    <property type="molecule type" value="Genomic_DNA"/>
</dbReference>
<evidence type="ECO:0000256" key="1">
    <source>
        <dbReference type="SAM" id="SignalP"/>
    </source>
</evidence>
<evidence type="ECO:0000313" key="3">
    <source>
        <dbReference type="Proteomes" id="UP000712007"/>
    </source>
</evidence>
<evidence type="ECO:0008006" key="4">
    <source>
        <dbReference type="Google" id="ProtNLM"/>
    </source>
</evidence>
<dbReference type="Proteomes" id="UP000712007">
    <property type="component" value="Unassembled WGS sequence"/>
</dbReference>
<reference evidence="2" key="2">
    <citation type="journal article" date="2021" name="PeerJ">
        <title>Extensive microbial diversity within the chicken gut microbiome revealed by metagenomics and culture.</title>
        <authorList>
            <person name="Gilroy R."/>
            <person name="Ravi A."/>
            <person name="Getino M."/>
            <person name="Pursley I."/>
            <person name="Horton D.L."/>
            <person name="Alikhan N.F."/>
            <person name="Baker D."/>
            <person name="Gharbi K."/>
            <person name="Hall N."/>
            <person name="Watson M."/>
            <person name="Adriaenssens E.M."/>
            <person name="Foster-Nyarko E."/>
            <person name="Jarju S."/>
            <person name="Secka A."/>
            <person name="Antonio M."/>
            <person name="Oren A."/>
            <person name="Chaudhuri R.R."/>
            <person name="La Ragione R."/>
            <person name="Hildebrand F."/>
            <person name="Pallen M.J."/>
        </authorList>
    </citation>
    <scope>NUCLEOTIDE SEQUENCE</scope>
    <source>
        <strain evidence="2">3924</strain>
    </source>
</reference>
<feature type="chain" id="PRO_5036814502" description="Lipocalin-like domain-containing protein" evidence="1">
    <location>
        <begin position="19"/>
        <end position="171"/>
    </location>
</feature>
<accession>A0A940DLK7</accession>